<feature type="compositionally biased region" description="Basic and acidic residues" evidence="1">
    <location>
        <begin position="540"/>
        <end position="549"/>
    </location>
</feature>
<comment type="caution">
    <text evidence="3">The sequence shown here is derived from an EMBL/GenBank/DDBJ whole genome shotgun (WGS) entry which is preliminary data.</text>
</comment>
<dbReference type="AlphaFoldDB" id="A0A8J7GCV8"/>
<sequence>MDETFGELLRAHRHEAGLTQEGLAERSSLSAQAIGSLERGDRRFPRRETVLRLARALRLSPDQVSVLVAATTRRAAATPPPAPVEQRTWWVAPRQLPPRLPGFTGRADLLAAVSDHLMASAGVAVVAISGMGGAGKTSAAVEIAYRVADEFPDGHLFVDLGGDVRAGDTGPSVRLALAHLLSALDLGTGPVDDVEEASARYRSGVVGRRVLLVLDNAASTAQILPLLPTGAGSAVLVTSRRNLVSLPGARHEQLGMLSEAEGVDLLARIAGRRRVEAEPDAAAAVVHRCGGLPLAVHLVGARLATRPAWTVAHVAALLADEETRLDQLEAEDVAVRVSVGGSVNHLATSADPRDREAANAYPLLGLLEGPELDVAVVGHLFGLNERAAARVLDRLADMHLVEAREPGRYRIHDLLRAYVREALSTPSHDLARSAATIRLLEFYAAAAWRAQRLLYPLSVRSTWADDRWEATSPPFHDSGEAVQWLHREHMSFIPLLTRARADATVPQELLVRLAVPLFGYYVGRGLDEDWVRACEIARDAAQEGTDRSPKPSPSWTTESRQSAATGPVTGSPRESSWWSAATPGSSQRGTARDRRCA</sequence>
<dbReference type="SMART" id="SM00530">
    <property type="entry name" value="HTH_XRE"/>
    <property type="match status" value="1"/>
</dbReference>
<dbReference type="Proteomes" id="UP000622552">
    <property type="component" value="Unassembled WGS sequence"/>
</dbReference>
<evidence type="ECO:0000259" key="2">
    <source>
        <dbReference type="PROSITE" id="PS50943"/>
    </source>
</evidence>
<dbReference type="Gene3D" id="3.40.50.300">
    <property type="entry name" value="P-loop containing nucleotide triphosphate hydrolases"/>
    <property type="match status" value="1"/>
</dbReference>
<accession>A0A8J7GCV8</accession>
<dbReference type="InterPro" id="IPR042197">
    <property type="entry name" value="Apaf_helical"/>
</dbReference>
<feature type="compositionally biased region" description="Polar residues" evidence="1">
    <location>
        <begin position="572"/>
        <end position="589"/>
    </location>
</feature>
<dbReference type="PANTHER" id="PTHR47691:SF3">
    <property type="entry name" value="HTH-TYPE TRANSCRIPTIONAL REGULATOR RV0890C-RELATED"/>
    <property type="match status" value="1"/>
</dbReference>
<reference evidence="3" key="1">
    <citation type="submission" date="2020-11" db="EMBL/GenBank/DDBJ databases">
        <title>Sequencing the genomes of 1000 actinobacteria strains.</title>
        <authorList>
            <person name="Klenk H.-P."/>
        </authorList>
    </citation>
    <scope>NUCLEOTIDE SEQUENCE</scope>
    <source>
        <strain evidence="3">DSM 45356</strain>
    </source>
</reference>
<dbReference type="PRINTS" id="PR00364">
    <property type="entry name" value="DISEASERSIST"/>
</dbReference>
<dbReference type="PANTHER" id="PTHR47691">
    <property type="entry name" value="REGULATOR-RELATED"/>
    <property type="match status" value="1"/>
</dbReference>
<dbReference type="GO" id="GO:0003677">
    <property type="term" value="F:DNA binding"/>
    <property type="evidence" value="ECO:0007669"/>
    <property type="project" value="InterPro"/>
</dbReference>
<name>A0A8J7GCV8_9ACTN</name>
<dbReference type="InterPro" id="IPR027417">
    <property type="entry name" value="P-loop_NTPase"/>
</dbReference>
<dbReference type="Pfam" id="PF13560">
    <property type="entry name" value="HTH_31"/>
    <property type="match status" value="1"/>
</dbReference>
<dbReference type="SUPFAM" id="SSF52540">
    <property type="entry name" value="P-loop containing nucleoside triphosphate hydrolases"/>
    <property type="match status" value="1"/>
</dbReference>
<dbReference type="CDD" id="cd00093">
    <property type="entry name" value="HTH_XRE"/>
    <property type="match status" value="1"/>
</dbReference>
<evidence type="ECO:0000256" key="1">
    <source>
        <dbReference type="SAM" id="MobiDB-lite"/>
    </source>
</evidence>
<evidence type="ECO:0000313" key="4">
    <source>
        <dbReference type="Proteomes" id="UP000622552"/>
    </source>
</evidence>
<dbReference type="Gene3D" id="1.10.8.430">
    <property type="entry name" value="Helical domain of apoptotic protease-activating factors"/>
    <property type="match status" value="1"/>
</dbReference>
<dbReference type="GO" id="GO:0043531">
    <property type="term" value="F:ADP binding"/>
    <property type="evidence" value="ECO:0007669"/>
    <property type="project" value="InterPro"/>
</dbReference>
<dbReference type="RefSeq" id="WP_197003293.1">
    <property type="nucleotide sequence ID" value="NZ_BONS01000036.1"/>
</dbReference>
<dbReference type="PROSITE" id="PS50943">
    <property type="entry name" value="HTH_CROC1"/>
    <property type="match status" value="1"/>
</dbReference>
<dbReference type="Gene3D" id="1.10.260.40">
    <property type="entry name" value="lambda repressor-like DNA-binding domains"/>
    <property type="match status" value="1"/>
</dbReference>
<feature type="domain" description="HTH cro/C1-type" evidence="2">
    <location>
        <begin position="9"/>
        <end position="64"/>
    </location>
</feature>
<evidence type="ECO:0000313" key="3">
    <source>
        <dbReference type="EMBL" id="MBG6136299.1"/>
    </source>
</evidence>
<gene>
    <name evidence="3" type="ORF">IW245_002493</name>
</gene>
<proteinExistence type="predicted"/>
<dbReference type="InterPro" id="IPR010982">
    <property type="entry name" value="Lambda_DNA-bd_dom_sf"/>
</dbReference>
<keyword evidence="4" id="KW-1185">Reference proteome</keyword>
<feature type="region of interest" description="Disordered" evidence="1">
    <location>
        <begin position="540"/>
        <end position="597"/>
    </location>
</feature>
<dbReference type="SUPFAM" id="SSF47413">
    <property type="entry name" value="lambda repressor-like DNA-binding domains"/>
    <property type="match status" value="1"/>
</dbReference>
<dbReference type="Pfam" id="PF00931">
    <property type="entry name" value="NB-ARC"/>
    <property type="match status" value="1"/>
</dbReference>
<feature type="compositionally biased region" description="Polar residues" evidence="1">
    <location>
        <begin position="553"/>
        <end position="564"/>
    </location>
</feature>
<dbReference type="InterPro" id="IPR002182">
    <property type="entry name" value="NB-ARC"/>
</dbReference>
<dbReference type="EMBL" id="JADOUF010000001">
    <property type="protein sequence ID" value="MBG6136299.1"/>
    <property type="molecule type" value="Genomic_DNA"/>
</dbReference>
<organism evidence="3 4">
    <name type="scientific">Longispora fulva</name>
    <dbReference type="NCBI Taxonomy" id="619741"/>
    <lineage>
        <taxon>Bacteria</taxon>
        <taxon>Bacillati</taxon>
        <taxon>Actinomycetota</taxon>
        <taxon>Actinomycetes</taxon>
        <taxon>Micromonosporales</taxon>
        <taxon>Micromonosporaceae</taxon>
        <taxon>Longispora</taxon>
    </lineage>
</organism>
<dbReference type="InterPro" id="IPR001387">
    <property type="entry name" value="Cro/C1-type_HTH"/>
</dbReference>
<protein>
    <submittedName>
        <fullName evidence="3">Transcriptional regulator with XRE-family HTH domain/DNA-binding transcriptional ArsR family regulator</fullName>
    </submittedName>
</protein>